<feature type="domain" description="Rhodopsin" evidence="3">
    <location>
        <begin position="99"/>
        <end position="322"/>
    </location>
</feature>
<dbReference type="AlphaFoldDB" id="A0A9P5D1N2"/>
<keyword evidence="2" id="KW-0472">Membrane</keyword>
<dbReference type="PANTHER" id="PTHR39614">
    <property type="entry name" value="INTEGRAL MEMBRANE PROTEIN"/>
    <property type="match status" value="1"/>
</dbReference>
<keyword evidence="2" id="KW-0812">Transmembrane</keyword>
<dbReference type="InterPro" id="IPR049326">
    <property type="entry name" value="Rhodopsin_dom_fungi"/>
</dbReference>
<proteinExistence type="predicted"/>
<feature type="transmembrane region" description="Helical" evidence="2">
    <location>
        <begin position="228"/>
        <end position="253"/>
    </location>
</feature>
<evidence type="ECO:0000256" key="2">
    <source>
        <dbReference type="SAM" id="Phobius"/>
    </source>
</evidence>
<dbReference type="Pfam" id="PF20684">
    <property type="entry name" value="Fung_rhodopsin"/>
    <property type="match status" value="1"/>
</dbReference>
<name>A0A9P5D1N2_9EURO</name>
<evidence type="ECO:0000313" key="4">
    <source>
        <dbReference type="EMBL" id="KAF3900778.1"/>
    </source>
</evidence>
<feature type="transmembrane region" description="Helical" evidence="2">
    <location>
        <begin position="75"/>
        <end position="96"/>
    </location>
</feature>
<feature type="transmembrane region" description="Helical" evidence="2">
    <location>
        <begin position="185"/>
        <end position="208"/>
    </location>
</feature>
<evidence type="ECO:0000256" key="1">
    <source>
        <dbReference type="SAM" id="MobiDB-lite"/>
    </source>
</evidence>
<accession>A0A9P5D1N2</accession>
<sequence>MVIWTTAHGGKTNSKTAEMLVRKGRSCLQLGQAEALEGRIPLRLKKPPEMSSHVDLQLFTGGDRFTTVTPDDHGGILWVASIICAIYVVLSMGPRAYVKREFYGLDDLIALFATLFAEAQYISIFFGLSDGLGKNDEIFGMVHIRRIGRALVLGEVFFLLGLLLAKVSLILLIRRLFSPDMRPHIMTCDAVVLLSILWGVGSMLGALINCSPTGMMAFIHGACKDIVLRWQVIGILDAFTELVIFGVAISVIWGIQMSASRKARVLMAFMPRLPVIVFTLLHVERITTFSRKSKPSVSIVAPLVYQQIELCYSLVSCTIPNLGGYLLKFHTGMGITLGYVSEPYGSSPDAEGSKSVQLSSLKSVPDGDRQTGPTLSEPSKCGFLRPEQYEYRAYVRSAVNSLEINSGHGDNDGHSLSSQGNQSVLSIHSHDMIIRRDLRYSVRHD</sequence>
<feature type="region of interest" description="Disordered" evidence="1">
    <location>
        <begin position="348"/>
        <end position="381"/>
    </location>
</feature>
<feature type="transmembrane region" description="Helical" evidence="2">
    <location>
        <begin position="108"/>
        <end position="128"/>
    </location>
</feature>
<reference evidence="4" key="1">
    <citation type="submission" date="2020-03" db="EMBL/GenBank/DDBJ databases">
        <title>Whole Genome Sequence of Trichophyton interdigitale from India.</title>
        <authorList>
            <person name="Kumar P."/>
        </authorList>
    </citation>
    <scope>NUCLEOTIDE SEQUENCE</scope>
    <source>
        <strain evidence="4">UCMS-IGIB-CI14</strain>
    </source>
</reference>
<evidence type="ECO:0000313" key="5">
    <source>
        <dbReference type="Proteomes" id="UP000749309"/>
    </source>
</evidence>
<organism evidence="4 5">
    <name type="scientific">Trichophyton interdigitale</name>
    <dbReference type="NCBI Taxonomy" id="101480"/>
    <lineage>
        <taxon>Eukaryota</taxon>
        <taxon>Fungi</taxon>
        <taxon>Dikarya</taxon>
        <taxon>Ascomycota</taxon>
        <taxon>Pezizomycotina</taxon>
        <taxon>Eurotiomycetes</taxon>
        <taxon>Eurotiomycetidae</taxon>
        <taxon>Onygenales</taxon>
        <taxon>Arthrodermataceae</taxon>
        <taxon>Trichophyton</taxon>
    </lineage>
</organism>
<feature type="transmembrane region" description="Helical" evidence="2">
    <location>
        <begin position="148"/>
        <end position="173"/>
    </location>
</feature>
<dbReference type="Proteomes" id="UP000749309">
    <property type="component" value="Unassembled WGS sequence"/>
</dbReference>
<dbReference type="PANTHER" id="PTHR39614:SF2">
    <property type="entry name" value="INTEGRAL MEMBRANE PROTEIN"/>
    <property type="match status" value="1"/>
</dbReference>
<gene>
    <name evidence="4" type="ORF">GY632_0550</name>
</gene>
<comment type="caution">
    <text evidence="4">The sequence shown here is derived from an EMBL/GenBank/DDBJ whole genome shotgun (WGS) entry which is preliminary data.</text>
</comment>
<protein>
    <recommendedName>
        <fullName evidence="3">Rhodopsin domain-containing protein</fullName>
    </recommendedName>
</protein>
<dbReference type="EMBL" id="JAAQVJ010000009">
    <property type="protein sequence ID" value="KAF3900778.1"/>
    <property type="molecule type" value="Genomic_DNA"/>
</dbReference>
<evidence type="ECO:0000259" key="3">
    <source>
        <dbReference type="Pfam" id="PF20684"/>
    </source>
</evidence>
<keyword evidence="2" id="KW-1133">Transmembrane helix</keyword>
<feature type="compositionally biased region" description="Low complexity" evidence="1">
    <location>
        <begin position="353"/>
        <end position="364"/>
    </location>
</feature>